<proteinExistence type="predicted"/>
<dbReference type="RefSeq" id="WP_175529823.1">
    <property type="nucleotide sequence ID" value="NZ_BMXH01000003.1"/>
</dbReference>
<sequence length="209" mass="23048">MNRLSRWSQRKRQHSDDARTAPGVPENDAMPSAEALSGEEQDPPSASSSPEPGSLDDTLPDPEDLPPGSDIKAFLVPGVSAGLRKRALRRLYQAPHYQMRDGLDDYDDDYRQRLKPLAQEVANRLRRWSDKLEESAQSTEDELANQQPTNAEHGDTTSLNPRHDGDPGRETGMSERPPDQPPQTDDDHDVDSDSALSSQGRVGKASQNG</sequence>
<evidence type="ECO:0000256" key="1">
    <source>
        <dbReference type="SAM" id="MobiDB-lite"/>
    </source>
</evidence>
<gene>
    <name evidence="2" type="ORF">SAMN05443545_105238</name>
</gene>
<dbReference type="EMBL" id="FNNI01000005">
    <property type="protein sequence ID" value="SDX41843.1"/>
    <property type="molecule type" value="Genomic_DNA"/>
</dbReference>
<organism evidence="2 3">
    <name type="scientific">Aidingimonas halophila</name>
    <dbReference type="NCBI Taxonomy" id="574349"/>
    <lineage>
        <taxon>Bacteria</taxon>
        <taxon>Pseudomonadati</taxon>
        <taxon>Pseudomonadota</taxon>
        <taxon>Gammaproteobacteria</taxon>
        <taxon>Oceanospirillales</taxon>
        <taxon>Halomonadaceae</taxon>
        <taxon>Aidingimonas</taxon>
    </lineage>
</organism>
<feature type="compositionally biased region" description="Low complexity" evidence="1">
    <location>
        <begin position="43"/>
        <end position="57"/>
    </location>
</feature>
<evidence type="ECO:0000313" key="2">
    <source>
        <dbReference type="EMBL" id="SDX41843.1"/>
    </source>
</evidence>
<dbReference type="Pfam" id="PF11748">
    <property type="entry name" value="DUF3306"/>
    <property type="match status" value="1"/>
</dbReference>
<evidence type="ECO:0008006" key="4">
    <source>
        <dbReference type="Google" id="ProtNLM"/>
    </source>
</evidence>
<reference evidence="2 3" key="1">
    <citation type="submission" date="2016-10" db="EMBL/GenBank/DDBJ databases">
        <authorList>
            <person name="de Groot N.N."/>
        </authorList>
    </citation>
    <scope>NUCLEOTIDE SEQUENCE [LARGE SCALE GENOMIC DNA]</scope>
    <source>
        <strain evidence="2 3">DSM 19219</strain>
    </source>
</reference>
<evidence type="ECO:0000313" key="3">
    <source>
        <dbReference type="Proteomes" id="UP000198500"/>
    </source>
</evidence>
<keyword evidence="3" id="KW-1185">Reference proteome</keyword>
<dbReference type="STRING" id="574349.SAMN05443545_105238"/>
<feature type="compositionally biased region" description="Polar residues" evidence="1">
    <location>
        <begin position="144"/>
        <end position="160"/>
    </location>
</feature>
<dbReference type="Proteomes" id="UP000198500">
    <property type="component" value="Unassembled WGS sequence"/>
</dbReference>
<name>A0A1H3BIS6_9GAMM</name>
<protein>
    <recommendedName>
        <fullName evidence="4">DUF3306 domain-containing protein</fullName>
    </recommendedName>
</protein>
<feature type="region of interest" description="Disordered" evidence="1">
    <location>
        <begin position="129"/>
        <end position="209"/>
    </location>
</feature>
<feature type="compositionally biased region" description="Basic and acidic residues" evidence="1">
    <location>
        <begin position="161"/>
        <end position="178"/>
    </location>
</feature>
<dbReference type="AlphaFoldDB" id="A0A1H3BIS6"/>
<accession>A0A1H3BIS6</accession>
<feature type="region of interest" description="Disordered" evidence="1">
    <location>
        <begin position="1"/>
        <end position="79"/>
    </location>
</feature>
<dbReference type="InterPro" id="IPR021735">
    <property type="entry name" value="DUF3306"/>
</dbReference>